<evidence type="ECO:0000256" key="1">
    <source>
        <dbReference type="ARBA" id="ARBA00022581"/>
    </source>
</evidence>
<accession>A0A427YC43</accession>
<dbReference type="EMBL" id="RSCE01000001">
    <property type="protein sequence ID" value="RSH88537.1"/>
    <property type="molecule type" value="Genomic_DNA"/>
</dbReference>
<sequence>MLRTPRRSTDAHAHATASPATAPPPGLVVSKLGVQATASAGTARGLLCLKITLPKGDGTEQRWPLFSGSAPKLRSIPALYPLPASALRGANLATAAVLLSLPAAGSYPPPPADPAAQRPFIDVSATTGQVYIVIEPSPARRGRRESIGAPGTPGTPTAAAARERTEWLVNIEFEVEVEASVGPDELFKAVVPVPRCLDNVVRFHILPEDEENSDVSIATEPKVLPLPSSHFAGNRRDPGPSSPSRRLRLEDDWEDGEVPGAEGSSSDEDDDGSWLEGRFQSTDTLTLEWGFVPSVGAPPDLRLTPRWDNVRPSIGVTFDATLQKRPGPLSLEALLPDGWGWSELEIRGDGLISWRSTDESLMSRRAPTEDDSVATTVAADVFGSPRRINGLATLDSADDFSFELSSFADGGARAKPSHPNTPSRRRSLTAERATAALHKVSPRVPVPAALFELEFEPTDDDEDDDDDDEENRVLLLEGTLVPLPLTLIGPDAPVAIPFIRFDDSSLPTQSAIVCPNASFQESPSPATPASPTLCSTSSIFVGTFTWVDNEGNLVPPRPTVPVTGPIRLAVQRNIWGVQTISTAPGDVPGKSLARTVLPRDGSAEVRVAGGRGGVELVLEVADEKGVALPVFPGSTGDLQVELAGSGWDKLLAETPETSLKRVSDRGFTGDLSSPASITFAPSKPRETEKLSRKLVSWSTIINLLLLWVLVSLGQQVQRLRAEVAFIVDETNDIRTYGYVLDDLIREHKSHWEETEVPVPVTPPQPPVQKPIPPPVPVPVQPHVTDSPPVHDVPPPRREPPPVRIPTAPAVPRPNAPVSNSLPKGEVVQVHPPNGLGRVVFGQGGWAAWANHPSVDIVISVEDRRVDSCTAVMKSGVLERMEVW</sequence>
<dbReference type="Proteomes" id="UP000279236">
    <property type="component" value="Unassembled WGS sequence"/>
</dbReference>
<name>A0A427YC43_9TREE</name>
<comment type="caution">
    <text evidence="3">The sequence shown here is derived from an EMBL/GenBank/DDBJ whole genome shotgun (WGS) entry which is preliminary data.</text>
</comment>
<feature type="compositionally biased region" description="Pro residues" evidence="2">
    <location>
        <begin position="759"/>
        <end position="779"/>
    </location>
</feature>
<feature type="region of interest" description="Disordered" evidence="2">
    <location>
        <begin position="752"/>
        <end position="813"/>
    </location>
</feature>
<keyword evidence="1" id="KW-0945">Host-virus interaction</keyword>
<dbReference type="RefSeq" id="XP_028480745.1">
    <property type="nucleotide sequence ID" value="XM_028616888.1"/>
</dbReference>
<evidence type="ECO:0000313" key="4">
    <source>
        <dbReference type="Proteomes" id="UP000279236"/>
    </source>
</evidence>
<organism evidence="3 4">
    <name type="scientific">Apiotrichum porosum</name>
    <dbReference type="NCBI Taxonomy" id="105984"/>
    <lineage>
        <taxon>Eukaryota</taxon>
        <taxon>Fungi</taxon>
        <taxon>Dikarya</taxon>
        <taxon>Basidiomycota</taxon>
        <taxon>Agaricomycotina</taxon>
        <taxon>Tremellomycetes</taxon>
        <taxon>Trichosporonales</taxon>
        <taxon>Trichosporonaceae</taxon>
        <taxon>Apiotrichum</taxon>
    </lineage>
</organism>
<dbReference type="PANTHER" id="PTHR13037:SF24">
    <property type="entry name" value="POLYCOMB PROTEIN PCL-RELATED"/>
    <property type="match status" value="1"/>
</dbReference>
<feature type="region of interest" description="Disordered" evidence="2">
    <location>
        <begin position="224"/>
        <end position="276"/>
    </location>
</feature>
<protein>
    <submittedName>
        <fullName evidence="3">Uncharacterized protein</fullName>
    </submittedName>
</protein>
<dbReference type="GeneID" id="39585625"/>
<keyword evidence="4" id="KW-1185">Reference proteome</keyword>
<dbReference type="OrthoDB" id="2564326at2759"/>
<dbReference type="PANTHER" id="PTHR13037">
    <property type="entry name" value="FORMIN"/>
    <property type="match status" value="1"/>
</dbReference>
<evidence type="ECO:0000313" key="3">
    <source>
        <dbReference type="EMBL" id="RSH88537.1"/>
    </source>
</evidence>
<feature type="region of interest" description="Disordered" evidence="2">
    <location>
        <begin position="1"/>
        <end position="25"/>
    </location>
</feature>
<reference evidence="3 4" key="1">
    <citation type="submission" date="2018-11" db="EMBL/GenBank/DDBJ databases">
        <title>Genome sequence of Apiotrichum porosum DSM 27194.</title>
        <authorList>
            <person name="Aliyu H."/>
            <person name="Gorte O."/>
            <person name="Ochsenreither K."/>
        </authorList>
    </citation>
    <scope>NUCLEOTIDE SEQUENCE [LARGE SCALE GENOMIC DNA]</scope>
    <source>
        <strain evidence="3 4">DSM 27194</strain>
    </source>
</reference>
<evidence type="ECO:0000256" key="2">
    <source>
        <dbReference type="SAM" id="MobiDB-lite"/>
    </source>
</evidence>
<feature type="compositionally biased region" description="Low complexity" evidence="2">
    <location>
        <begin position="780"/>
        <end position="789"/>
    </location>
</feature>
<proteinExistence type="predicted"/>
<gene>
    <name evidence="3" type="ORF">EHS24_001082</name>
</gene>
<dbReference type="AlphaFoldDB" id="A0A427YC43"/>